<proteinExistence type="predicted"/>
<comment type="caution">
    <text evidence="2">The sequence shown here is derived from an EMBL/GenBank/DDBJ whole genome shotgun (WGS) entry which is preliminary data.</text>
</comment>
<gene>
    <name evidence="2" type="ORF">CPB83DRAFT_417700</name>
</gene>
<feature type="compositionally biased region" description="Gly residues" evidence="1">
    <location>
        <begin position="298"/>
        <end position="311"/>
    </location>
</feature>
<evidence type="ECO:0000256" key="1">
    <source>
        <dbReference type="SAM" id="MobiDB-lite"/>
    </source>
</evidence>
<feature type="compositionally biased region" description="Polar residues" evidence="1">
    <location>
        <begin position="194"/>
        <end position="213"/>
    </location>
</feature>
<organism evidence="2 3">
    <name type="scientific">Crepidotus variabilis</name>
    <dbReference type="NCBI Taxonomy" id="179855"/>
    <lineage>
        <taxon>Eukaryota</taxon>
        <taxon>Fungi</taxon>
        <taxon>Dikarya</taxon>
        <taxon>Basidiomycota</taxon>
        <taxon>Agaricomycotina</taxon>
        <taxon>Agaricomycetes</taxon>
        <taxon>Agaricomycetidae</taxon>
        <taxon>Agaricales</taxon>
        <taxon>Agaricineae</taxon>
        <taxon>Crepidotaceae</taxon>
        <taxon>Crepidotus</taxon>
    </lineage>
</organism>
<feature type="compositionally biased region" description="Polar residues" evidence="1">
    <location>
        <begin position="118"/>
        <end position="137"/>
    </location>
</feature>
<dbReference type="AlphaFoldDB" id="A0A9P6ERZ6"/>
<protein>
    <submittedName>
        <fullName evidence="2">Uncharacterized protein</fullName>
    </submittedName>
</protein>
<reference evidence="2" key="1">
    <citation type="submission" date="2020-11" db="EMBL/GenBank/DDBJ databases">
        <authorList>
            <consortium name="DOE Joint Genome Institute"/>
            <person name="Ahrendt S."/>
            <person name="Riley R."/>
            <person name="Andreopoulos W."/>
            <person name="Labutti K."/>
            <person name="Pangilinan J."/>
            <person name="Ruiz-Duenas F.J."/>
            <person name="Barrasa J.M."/>
            <person name="Sanchez-Garcia M."/>
            <person name="Camarero S."/>
            <person name="Miyauchi S."/>
            <person name="Serrano A."/>
            <person name="Linde D."/>
            <person name="Babiker R."/>
            <person name="Drula E."/>
            <person name="Ayuso-Fernandez I."/>
            <person name="Pacheco R."/>
            <person name="Padilla G."/>
            <person name="Ferreira P."/>
            <person name="Barriuso J."/>
            <person name="Kellner H."/>
            <person name="Castanera R."/>
            <person name="Alfaro M."/>
            <person name="Ramirez L."/>
            <person name="Pisabarro A.G."/>
            <person name="Kuo A."/>
            <person name="Tritt A."/>
            <person name="Lipzen A."/>
            <person name="He G."/>
            <person name="Yan M."/>
            <person name="Ng V."/>
            <person name="Cullen D."/>
            <person name="Martin F."/>
            <person name="Rosso M.-N."/>
            <person name="Henrissat B."/>
            <person name="Hibbett D."/>
            <person name="Martinez A.T."/>
            <person name="Grigoriev I.V."/>
        </authorList>
    </citation>
    <scope>NUCLEOTIDE SEQUENCE</scope>
    <source>
        <strain evidence="2">CBS 506.95</strain>
    </source>
</reference>
<feature type="region of interest" description="Disordered" evidence="1">
    <location>
        <begin position="100"/>
        <end position="326"/>
    </location>
</feature>
<sequence>MKVIVIIRKQRLCPYTTTMEHTEVRDSPYITNFDLVPPSPTRSHNLEFDHTSPFEANFANNALTSPTFPHSPSYNGSYYNSPYSQHSELAELDFLTDFPSAPGSGINPEYETSEYDAPNSSGNGQGNSLLMFSSDTDYMSPPYSGGAGDVHRGRAGSPFDHGSPGSSAGGDDNNGATHGRHSRASSVASHHNPHLQSPSPQPQGLNYSPQPNFHPSPRLDVVNSFGNMSVHTPNWGAQSLPQGGHSPNVQSQGLPQGSQKPLSPPRLSMPPSMAFESESTAVPTINAPDEGDGHDNNGNGGLRSAGNGPGGPSFNIVPATPVSGGVSHARQGVQFQQSLGTLPQGKSEYTVIFIFRSHPSLSQVLRLVRLKNTSNPSLSKIRDILHLSLPLSRLLTFPRPLMTIFSRTTIKSSSDATLIHGLALREDLATTTPGKINSV</sequence>
<feature type="compositionally biased region" description="Polar residues" evidence="1">
    <location>
        <begin position="224"/>
        <end position="260"/>
    </location>
</feature>
<evidence type="ECO:0000313" key="3">
    <source>
        <dbReference type="Proteomes" id="UP000807306"/>
    </source>
</evidence>
<name>A0A9P6ERZ6_9AGAR</name>
<dbReference type="EMBL" id="MU157827">
    <property type="protein sequence ID" value="KAF9533969.1"/>
    <property type="molecule type" value="Genomic_DNA"/>
</dbReference>
<dbReference type="Proteomes" id="UP000807306">
    <property type="component" value="Unassembled WGS sequence"/>
</dbReference>
<evidence type="ECO:0000313" key="2">
    <source>
        <dbReference type="EMBL" id="KAF9533969.1"/>
    </source>
</evidence>
<accession>A0A9P6ERZ6</accession>
<keyword evidence="3" id="KW-1185">Reference proteome</keyword>
<dbReference type="OrthoDB" id="4748970at2759"/>